<reference evidence="6" key="2">
    <citation type="submission" date="2020-05" db="UniProtKB">
        <authorList>
            <consortium name="EnsemblMetazoa"/>
        </authorList>
    </citation>
    <scope>IDENTIFICATION</scope>
    <source>
        <strain evidence="6">A-37</strain>
    </source>
</reference>
<reference evidence="7" key="1">
    <citation type="submission" date="2013-09" db="EMBL/GenBank/DDBJ databases">
        <title>The Genome Sequence of Anopheles culicifacies species A.</title>
        <authorList>
            <consortium name="The Broad Institute Genomics Platform"/>
            <person name="Neafsey D.E."/>
            <person name="Besansky N."/>
            <person name="Howell P."/>
            <person name="Walton C."/>
            <person name="Young S.K."/>
            <person name="Zeng Q."/>
            <person name="Gargeya S."/>
            <person name="Fitzgerald M."/>
            <person name="Haas B."/>
            <person name="Abouelleil A."/>
            <person name="Allen A.W."/>
            <person name="Alvarado L."/>
            <person name="Arachchi H.M."/>
            <person name="Berlin A.M."/>
            <person name="Chapman S.B."/>
            <person name="Gainer-Dewar J."/>
            <person name="Goldberg J."/>
            <person name="Griggs A."/>
            <person name="Gujja S."/>
            <person name="Hansen M."/>
            <person name="Howarth C."/>
            <person name="Imamovic A."/>
            <person name="Ireland A."/>
            <person name="Larimer J."/>
            <person name="McCowan C."/>
            <person name="Murphy C."/>
            <person name="Pearson M."/>
            <person name="Poon T.W."/>
            <person name="Priest M."/>
            <person name="Roberts A."/>
            <person name="Saif S."/>
            <person name="Shea T."/>
            <person name="Sisk P."/>
            <person name="Sykes S."/>
            <person name="Wortman J."/>
            <person name="Nusbaum C."/>
            <person name="Birren B."/>
        </authorList>
    </citation>
    <scope>NUCLEOTIDE SEQUENCE [LARGE SCALE GENOMIC DNA]</scope>
    <source>
        <strain evidence="7">A-37</strain>
    </source>
</reference>
<dbReference type="STRING" id="139723.A0A182MJ61"/>
<dbReference type="GO" id="GO:0016020">
    <property type="term" value="C:membrane"/>
    <property type="evidence" value="ECO:0007669"/>
    <property type="project" value="UniProtKB-SubCell"/>
</dbReference>
<evidence type="ECO:0000256" key="2">
    <source>
        <dbReference type="ARBA" id="ARBA00022692"/>
    </source>
</evidence>
<keyword evidence="7" id="KW-1185">Reference proteome</keyword>
<dbReference type="EMBL" id="AXCM01020062">
    <property type="status" value="NOT_ANNOTATED_CDS"/>
    <property type="molecule type" value="Genomic_DNA"/>
</dbReference>
<evidence type="ECO:0000313" key="7">
    <source>
        <dbReference type="Proteomes" id="UP000075883"/>
    </source>
</evidence>
<dbReference type="AlphaFoldDB" id="A0A182MJ61"/>
<dbReference type="Proteomes" id="UP000075883">
    <property type="component" value="Unassembled WGS sequence"/>
</dbReference>
<keyword evidence="3" id="KW-1133">Transmembrane helix</keyword>
<sequence>MELPPFNYRNALIFFGGVKQIRAEAAYLYDAVHLYANALMQVLLSGGSPKNGSAIIEAIKGRAYMSAMGYLVHIDENGDATGNYTILARKPVPSTTVTNQYGLFPIGRFSSPTVDRIPVSGCSGFTHTFRTDALLMDSRRVGLKRKRKTQTHWQ</sequence>
<dbReference type="EnsemblMetazoa" id="ACUA019547-RA">
    <property type="protein sequence ID" value="ACUA019547-PA"/>
    <property type="gene ID" value="ACUA019547"/>
</dbReference>
<proteinExistence type="predicted"/>
<evidence type="ECO:0000256" key="4">
    <source>
        <dbReference type="ARBA" id="ARBA00023136"/>
    </source>
</evidence>
<dbReference type="InterPro" id="IPR001828">
    <property type="entry name" value="ANF_lig-bd_rcpt"/>
</dbReference>
<dbReference type="InterPro" id="IPR028082">
    <property type="entry name" value="Peripla_BP_I"/>
</dbReference>
<comment type="subcellular location">
    <subcellularLocation>
        <location evidence="1">Membrane</location>
    </subcellularLocation>
</comment>
<dbReference type="Gene3D" id="3.40.50.2300">
    <property type="match status" value="1"/>
</dbReference>
<dbReference type="VEuPathDB" id="VectorBase:ACUA019547"/>
<dbReference type="SUPFAM" id="SSF53822">
    <property type="entry name" value="Periplasmic binding protein-like I"/>
    <property type="match status" value="1"/>
</dbReference>
<evidence type="ECO:0000256" key="1">
    <source>
        <dbReference type="ARBA" id="ARBA00004370"/>
    </source>
</evidence>
<evidence type="ECO:0000313" key="6">
    <source>
        <dbReference type="EnsemblMetazoa" id="ACUA019547-PA"/>
    </source>
</evidence>
<keyword evidence="4" id="KW-0472">Membrane</keyword>
<evidence type="ECO:0000256" key="3">
    <source>
        <dbReference type="ARBA" id="ARBA00022989"/>
    </source>
</evidence>
<dbReference type="EMBL" id="AXCM01020063">
    <property type="status" value="NOT_ANNOTATED_CDS"/>
    <property type="molecule type" value="Genomic_DNA"/>
</dbReference>
<accession>A0A182MJ61</accession>
<feature type="domain" description="Receptor ligand binding region" evidence="5">
    <location>
        <begin position="21"/>
        <end position="88"/>
    </location>
</feature>
<keyword evidence="2" id="KW-0812">Transmembrane</keyword>
<name>A0A182MJ61_9DIPT</name>
<organism evidence="6 7">
    <name type="scientific">Anopheles culicifacies</name>
    <dbReference type="NCBI Taxonomy" id="139723"/>
    <lineage>
        <taxon>Eukaryota</taxon>
        <taxon>Metazoa</taxon>
        <taxon>Ecdysozoa</taxon>
        <taxon>Arthropoda</taxon>
        <taxon>Hexapoda</taxon>
        <taxon>Insecta</taxon>
        <taxon>Pterygota</taxon>
        <taxon>Neoptera</taxon>
        <taxon>Endopterygota</taxon>
        <taxon>Diptera</taxon>
        <taxon>Nematocera</taxon>
        <taxon>Culicoidea</taxon>
        <taxon>Culicidae</taxon>
        <taxon>Anophelinae</taxon>
        <taxon>Anopheles</taxon>
        <taxon>culicifacies species complex</taxon>
    </lineage>
</organism>
<dbReference type="Pfam" id="PF01094">
    <property type="entry name" value="ANF_receptor"/>
    <property type="match status" value="1"/>
</dbReference>
<protein>
    <recommendedName>
        <fullName evidence="5">Receptor ligand binding region domain-containing protein</fullName>
    </recommendedName>
</protein>
<evidence type="ECO:0000259" key="5">
    <source>
        <dbReference type="Pfam" id="PF01094"/>
    </source>
</evidence>